<evidence type="ECO:0000313" key="14">
    <source>
        <dbReference type="EMBL" id="OGC27658.1"/>
    </source>
</evidence>
<keyword evidence="14" id="KW-0282">Flagellum</keyword>
<feature type="chain" id="PRO_5009514455" description="Flagellar biosynthetic protein FliP" evidence="13">
    <location>
        <begin position="24"/>
        <end position="248"/>
    </location>
</feature>
<dbReference type="InterPro" id="IPR005837">
    <property type="entry name" value="FliP"/>
</dbReference>
<keyword evidence="11 12" id="KW-1006">Bacterial flagellum protein export</keyword>
<dbReference type="GO" id="GO:0044781">
    <property type="term" value="P:bacterial-type flagellum organization"/>
    <property type="evidence" value="ECO:0007669"/>
    <property type="project" value="UniProtKB-UniRule"/>
</dbReference>
<dbReference type="EMBL" id="MEUG01000001">
    <property type="protein sequence ID" value="OGC27658.1"/>
    <property type="molecule type" value="Genomic_DNA"/>
</dbReference>
<dbReference type="PROSITE" id="PS01060">
    <property type="entry name" value="FLIP_1"/>
    <property type="match status" value="1"/>
</dbReference>
<dbReference type="PROSITE" id="PS01061">
    <property type="entry name" value="FLIP_2"/>
    <property type="match status" value="1"/>
</dbReference>
<dbReference type="PRINTS" id="PR01302">
    <property type="entry name" value="TYPE3IMPPROT"/>
</dbReference>
<dbReference type="Pfam" id="PF00813">
    <property type="entry name" value="FliP"/>
    <property type="match status" value="1"/>
</dbReference>
<feature type="signal peptide" evidence="13">
    <location>
        <begin position="1"/>
        <end position="23"/>
    </location>
</feature>
<evidence type="ECO:0000256" key="1">
    <source>
        <dbReference type="ARBA" id="ARBA00006257"/>
    </source>
</evidence>
<dbReference type="PANTHER" id="PTHR30587">
    <property type="entry name" value="FLAGELLAR BIOSYNTHETIC PROTEIN FLIP"/>
    <property type="match status" value="1"/>
</dbReference>
<dbReference type="PRINTS" id="PR00951">
    <property type="entry name" value="FLGBIOSNFLIP"/>
</dbReference>
<keyword evidence="6 12" id="KW-1005">Bacterial flagellum biogenesis</keyword>
<dbReference type="PANTHER" id="PTHR30587:SF0">
    <property type="entry name" value="FLAGELLAR BIOSYNTHETIC PROTEIN FLIP"/>
    <property type="match status" value="1"/>
</dbReference>
<evidence type="ECO:0000256" key="2">
    <source>
        <dbReference type="ARBA" id="ARBA00021714"/>
    </source>
</evidence>
<keyword evidence="3 12" id="KW-0813">Transport</keyword>
<evidence type="ECO:0000256" key="12">
    <source>
        <dbReference type="RuleBase" id="RU362069"/>
    </source>
</evidence>
<comment type="caution">
    <text evidence="14">The sequence shown here is derived from an EMBL/GenBank/DDBJ whole genome shotgun (WGS) entry which is preliminary data.</text>
</comment>
<dbReference type="GO" id="GO:0009306">
    <property type="term" value="P:protein secretion"/>
    <property type="evidence" value="ECO:0007669"/>
    <property type="project" value="UniProtKB-UniRule"/>
</dbReference>
<comment type="subcellular location">
    <subcellularLocation>
        <location evidence="12">Cell membrane</location>
        <topology evidence="12">Multi-pass membrane protein</topology>
    </subcellularLocation>
    <subcellularLocation>
        <location evidence="12">Bacterial flagellum basal body</location>
    </subcellularLocation>
</comment>
<evidence type="ECO:0000256" key="10">
    <source>
        <dbReference type="ARBA" id="ARBA00023143"/>
    </source>
</evidence>
<proteinExistence type="inferred from homology"/>
<dbReference type="NCBIfam" id="TIGR01103">
    <property type="entry name" value="fliP"/>
    <property type="match status" value="1"/>
</dbReference>
<name>A0A1F4T4M6_UNCSA</name>
<evidence type="ECO:0000256" key="13">
    <source>
        <dbReference type="SAM" id="SignalP"/>
    </source>
</evidence>
<evidence type="ECO:0000313" key="15">
    <source>
        <dbReference type="Proteomes" id="UP000178602"/>
    </source>
</evidence>
<keyword evidence="5 12" id="KW-0812">Transmembrane</keyword>
<sequence>MKYFRRFVFLVPLLCLIALPALAQARPAVNLDLRQIMAAPQFSNSIQMIISLSLISLVPFFLISVTAFLRIIIVFSLLRTAIGTQQVPPNTVVVSLALFMTIFVMSPVWQEVNTKAFTPYNEGKISMEKAVDLGMKPLNQFMLRQTREKDLALFVQFAKIPIPKTPDQVPSYVLIPAFMISELKTAFQIGFLLFIPFIIIDLVVSNILLSLGMFMLSPVMISLPFKILLFVLVDGWGLIVRGLLMSFR</sequence>
<evidence type="ECO:0000256" key="5">
    <source>
        <dbReference type="ARBA" id="ARBA00022692"/>
    </source>
</evidence>
<keyword evidence="14" id="KW-0969">Cilium</keyword>
<comment type="similarity">
    <text evidence="1 12">Belongs to the FliP/MopC/SpaP family.</text>
</comment>
<keyword evidence="8 12" id="KW-1133">Transmembrane helix</keyword>
<dbReference type="NCBIfam" id="NF009438">
    <property type="entry name" value="PRK12797.1"/>
    <property type="match status" value="1"/>
</dbReference>
<dbReference type="InterPro" id="IPR005838">
    <property type="entry name" value="T3SS_IM_P"/>
</dbReference>
<keyword evidence="14" id="KW-0966">Cell projection</keyword>
<evidence type="ECO:0000256" key="9">
    <source>
        <dbReference type="ARBA" id="ARBA00023136"/>
    </source>
</evidence>
<feature type="transmembrane region" description="Helical" evidence="12">
    <location>
        <begin position="90"/>
        <end position="109"/>
    </location>
</feature>
<dbReference type="Proteomes" id="UP000178602">
    <property type="component" value="Unassembled WGS sequence"/>
</dbReference>
<gene>
    <name evidence="12" type="primary">fliP</name>
    <name evidence="14" type="ORF">A3K49_01390</name>
</gene>
<comment type="function">
    <text evidence="12">Plays a role in the flagellum-specific transport system.</text>
</comment>
<evidence type="ECO:0000256" key="7">
    <source>
        <dbReference type="ARBA" id="ARBA00022927"/>
    </source>
</evidence>
<keyword evidence="10" id="KW-0975">Bacterial flagellum</keyword>
<dbReference type="AlphaFoldDB" id="A0A1F4T4M6"/>
<keyword evidence="9 12" id="KW-0472">Membrane</keyword>
<evidence type="ECO:0000256" key="6">
    <source>
        <dbReference type="ARBA" id="ARBA00022795"/>
    </source>
</evidence>
<feature type="transmembrane region" description="Helical" evidence="12">
    <location>
        <begin position="227"/>
        <end position="247"/>
    </location>
</feature>
<evidence type="ECO:0000256" key="4">
    <source>
        <dbReference type="ARBA" id="ARBA00022475"/>
    </source>
</evidence>
<feature type="transmembrane region" description="Helical" evidence="12">
    <location>
        <begin position="49"/>
        <end position="78"/>
    </location>
</feature>
<dbReference type="GO" id="GO:0009425">
    <property type="term" value="C:bacterial-type flagellum basal body"/>
    <property type="evidence" value="ECO:0007669"/>
    <property type="project" value="UniProtKB-SubCell"/>
</dbReference>
<keyword evidence="7 12" id="KW-0653">Protein transport</keyword>
<protein>
    <recommendedName>
        <fullName evidence="2 12">Flagellar biosynthetic protein FliP</fullName>
    </recommendedName>
</protein>
<reference evidence="14 15" key="1">
    <citation type="journal article" date="2016" name="Nat. Commun.">
        <title>Thousands of microbial genomes shed light on interconnected biogeochemical processes in an aquifer system.</title>
        <authorList>
            <person name="Anantharaman K."/>
            <person name="Brown C.T."/>
            <person name="Hug L.A."/>
            <person name="Sharon I."/>
            <person name="Castelle C.J."/>
            <person name="Probst A.J."/>
            <person name="Thomas B.C."/>
            <person name="Singh A."/>
            <person name="Wilkins M.J."/>
            <person name="Karaoz U."/>
            <person name="Brodie E.L."/>
            <person name="Williams K.H."/>
            <person name="Hubbard S.S."/>
            <person name="Banfield J.F."/>
        </authorList>
    </citation>
    <scope>NUCLEOTIDE SEQUENCE [LARGE SCALE GENOMIC DNA]</scope>
</reference>
<keyword evidence="4 12" id="KW-1003">Cell membrane</keyword>
<organism evidence="14 15">
    <name type="scientific">candidate division WOR-1 bacterium RIFOXYC12_FULL_54_18</name>
    <dbReference type="NCBI Taxonomy" id="1802584"/>
    <lineage>
        <taxon>Bacteria</taxon>
        <taxon>Bacillati</taxon>
        <taxon>Saganbacteria</taxon>
    </lineage>
</organism>
<evidence type="ECO:0000256" key="3">
    <source>
        <dbReference type="ARBA" id="ARBA00022448"/>
    </source>
</evidence>
<accession>A0A1F4T4M6</accession>
<dbReference type="GO" id="GO:0005886">
    <property type="term" value="C:plasma membrane"/>
    <property type="evidence" value="ECO:0007669"/>
    <property type="project" value="UniProtKB-SubCell"/>
</dbReference>
<keyword evidence="13" id="KW-0732">Signal</keyword>
<evidence type="ECO:0000256" key="11">
    <source>
        <dbReference type="ARBA" id="ARBA00023225"/>
    </source>
</evidence>
<evidence type="ECO:0000256" key="8">
    <source>
        <dbReference type="ARBA" id="ARBA00022989"/>
    </source>
</evidence>
<feature type="transmembrane region" description="Helical" evidence="12">
    <location>
        <begin position="189"/>
        <end position="215"/>
    </location>
</feature>